<keyword evidence="2" id="KW-0812">Transmembrane</keyword>
<dbReference type="EMBL" id="JAFIDN010000001">
    <property type="protein sequence ID" value="MBP3191396.1"/>
    <property type="molecule type" value="Genomic_DNA"/>
</dbReference>
<comment type="caution">
    <text evidence="4">The sequence shown here is derived from an EMBL/GenBank/DDBJ whole genome shotgun (WGS) entry which is preliminary data.</text>
</comment>
<protein>
    <submittedName>
        <fullName evidence="4">PP2C family protein-serine/threonine phosphatase</fullName>
    </submittedName>
</protein>
<dbReference type="SMART" id="SM00331">
    <property type="entry name" value="PP2C_SIG"/>
    <property type="match status" value="1"/>
</dbReference>
<evidence type="ECO:0000313" key="4">
    <source>
        <dbReference type="EMBL" id="MBP3191396.1"/>
    </source>
</evidence>
<feature type="domain" description="PPM-type phosphatase" evidence="3">
    <location>
        <begin position="192"/>
        <end position="412"/>
    </location>
</feature>
<feature type="transmembrane region" description="Helical" evidence="2">
    <location>
        <begin position="84"/>
        <end position="109"/>
    </location>
</feature>
<dbReference type="GO" id="GO:0016791">
    <property type="term" value="F:phosphatase activity"/>
    <property type="evidence" value="ECO:0007669"/>
    <property type="project" value="TreeGrafter"/>
</dbReference>
<proteinExistence type="predicted"/>
<dbReference type="Proteomes" id="UP000673975">
    <property type="component" value="Unassembled WGS sequence"/>
</dbReference>
<feature type="transmembrane region" description="Helical" evidence="2">
    <location>
        <begin position="129"/>
        <end position="152"/>
    </location>
</feature>
<keyword evidence="2" id="KW-0472">Membrane</keyword>
<organism evidence="4 5">
    <name type="scientific">Natronogracilivirga saccharolytica</name>
    <dbReference type="NCBI Taxonomy" id="2812953"/>
    <lineage>
        <taxon>Bacteria</taxon>
        <taxon>Pseudomonadati</taxon>
        <taxon>Balneolota</taxon>
        <taxon>Balneolia</taxon>
        <taxon>Balneolales</taxon>
        <taxon>Cyclonatronaceae</taxon>
        <taxon>Natronogracilivirga</taxon>
    </lineage>
</organism>
<keyword evidence="2" id="KW-1133">Transmembrane helix</keyword>
<dbReference type="Gene3D" id="3.60.40.10">
    <property type="entry name" value="PPM-type phosphatase domain"/>
    <property type="match status" value="1"/>
</dbReference>
<dbReference type="RefSeq" id="WP_210509868.1">
    <property type="nucleotide sequence ID" value="NZ_JAFIDN010000001.1"/>
</dbReference>
<dbReference type="InterPro" id="IPR052016">
    <property type="entry name" value="Bact_Sigma-Reg"/>
</dbReference>
<keyword evidence="5" id="KW-1185">Reference proteome</keyword>
<dbReference type="SUPFAM" id="SSF81606">
    <property type="entry name" value="PP2C-like"/>
    <property type="match status" value="1"/>
</dbReference>
<evidence type="ECO:0000256" key="2">
    <source>
        <dbReference type="SAM" id="Phobius"/>
    </source>
</evidence>
<sequence>MTHPYPLKETPLAKEGLIWFIIATTLAIVNWLASVGAYSELPGGTGKLFLLHVIYSYFVFLHILAMVALFRITIWKHIRTLRNLFQEAVGMLFAFIGFSGAMVNLQWFGEWAHGLFFPAIEFAFSFSDSIIQLFVLFAVIAATGVFSISYYTMRLNLKDSYRIHVESERLRNELETAREMQMGIMPSEAPAMSGFDIAGFCIPATEVGGDYFDYIWLDDTRSKLGLAIADVSGKGMKAAMTAVMLSGMLHAQSARDKKTEDILGSVNSPMCRKTDPGMFIAMLFGILDSRSGTFTYTNAGQMPPLLYSNGEVCELSVQDVRLPVGVKAGVNYNSDSVALKSGDVLFLYTDGVNEAMNEQRELFGLERLNQSLAEAVRKESSSEGLAHLQSKIDEFTCAQARHDDITMVMIRRSKDGNGEYRKPEPQKNNK</sequence>
<keyword evidence="1" id="KW-0378">Hydrolase</keyword>
<evidence type="ECO:0000259" key="3">
    <source>
        <dbReference type="SMART" id="SM00331"/>
    </source>
</evidence>
<dbReference type="Pfam" id="PF07228">
    <property type="entry name" value="SpoIIE"/>
    <property type="match status" value="1"/>
</dbReference>
<dbReference type="AlphaFoldDB" id="A0A8J7S780"/>
<dbReference type="InterPro" id="IPR001932">
    <property type="entry name" value="PPM-type_phosphatase-like_dom"/>
</dbReference>
<evidence type="ECO:0000256" key="1">
    <source>
        <dbReference type="ARBA" id="ARBA00022801"/>
    </source>
</evidence>
<gene>
    <name evidence="4" type="ORF">NATSA_01850</name>
</gene>
<name>A0A8J7S780_9BACT</name>
<accession>A0A8J7S780</accession>
<reference evidence="4" key="1">
    <citation type="submission" date="2021-02" db="EMBL/GenBank/DDBJ databases">
        <title>Natronogracilivirga saccharolytica gen. nov. sp. nov. a new anaerobic, haloalkiliphilic carbohydrate-fermenting bacterium from soda lake and proposing of Cyclonatronumiaceae fam. nov. in the phylum Balneolaeota.</title>
        <authorList>
            <person name="Zhilina T.N."/>
            <person name="Sorokin D.Y."/>
            <person name="Zavarzina D.G."/>
            <person name="Toshchakov S.V."/>
            <person name="Kublanov I.V."/>
        </authorList>
    </citation>
    <scope>NUCLEOTIDE SEQUENCE</scope>
    <source>
        <strain evidence="4">Z-1702</strain>
    </source>
</reference>
<feature type="transmembrane region" description="Helical" evidence="2">
    <location>
        <begin position="53"/>
        <end position="72"/>
    </location>
</feature>
<dbReference type="PANTHER" id="PTHR43156:SF2">
    <property type="entry name" value="STAGE II SPORULATION PROTEIN E"/>
    <property type="match status" value="1"/>
</dbReference>
<dbReference type="PANTHER" id="PTHR43156">
    <property type="entry name" value="STAGE II SPORULATION PROTEIN E-RELATED"/>
    <property type="match status" value="1"/>
</dbReference>
<evidence type="ECO:0000313" key="5">
    <source>
        <dbReference type="Proteomes" id="UP000673975"/>
    </source>
</evidence>
<feature type="transmembrane region" description="Helical" evidence="2">
    <location>
        <begin position="12"/>
        <end position="33"/>
    </location>
</feature>
<dbReference type="InterPro" id="IPR036457">
    <property type="entry name" value="PPM-type-like_dom_sf"/>
</dbReference>